<keyword evidence="1" id="KW-0812">Transmembrane</keyword>
<dbReference type="Proteomes" id="UP000245535">
    <property type="component" value="Unassembled WGS sequence"/>
</dbReference>
<evidence type="ECO:0000313" key="3">
    <source>
        <dbReference type="Proteomes" id="UP000245535"/>
    </source>
</evidence>
<feature type="transmembrane region" description="Helical" evidence="1">
    <location>
        <begin position="100"/>
        <end position="118"/>
    </location>
</feature>
<evidence type="ECO:0000313" key="2">
    <source>
        <dbReference type="EMBL" id="PWJ29133.1"/>
    </source>
</evidence>
<keyword evidence="1" id="KW-0472">Membrane</keyword>
<dbReference type="EMBL" id="QGDO01000034">
    <property type="protein sequence ID" value="PWJ29133.1"/>
    <property type="molecule type" value="Genomic_DNA"/>
</dbReference>
<proteinExistence type="predicted"/>
<feature type="transmembrane region" description="Helical" evidence="1">
    <location>
        <begin position="32"/>
        <end position="54"/>
    </location>
</feature>
<gene>
    <name evidence="2" type="ORF">BC781_1341</name>
</gene>
<dbReference type="AlphaFoldDB" id="A0A315YNV9"/>
<reference evidence="2 3" key="1">
    <citation type="submission" date="2018-03" db="EMBL/GenBank/DDBJ databases">
        <title>Genomic Encyclopedia of Archaeal and Bacterial Type Strains, Phase II (KMG-II): from individual species to whole genera.</title>
        <authorList>
            <person name="Goeker M."/>
        </authorList>
    </citation>
    <scope>NUCLEOTIDE SEQUENCE [LARGE SCALE GENOMIC DNA]</scope>
    <source>
        <strain evidence="2 3">DSM 28229</strain>
    </source>
</reference>
<comment type="caution">
    <text evidence="2">The sequence shown here is derived from an EMBL/GenBank/DDBJ whole genome shotgun (WGS) entry which is preliminary data.</text>
</comment>
<organism evidence="2 3">
    <name type="scientific">Sediminitomix flava</name>
    <dbReference type="NCBI Taxonomy" id="379075"/>
    <lineage>
        <taxon>Bacteria</taxon>
        <taxon>Pseudomonadati</taxon>
        <taxon>Bacteroidota</taxon>
        <taxon>Cytophagia</taxon>
        <taxon>Cytophagales</taxon>
        <taxon>Flammeovirgaceae</taxon>
        <taxon>Sediminitomix</taxon>
    </lineage>
</organism>
<sequence length="205" mass="23717">MHNKGHIAQAACDATCLRHHARAVSYYYMNSFLKYSLLILLMIIILWFIFFQISFLINKTYSTAFIDILDTTNVIWITIIILMILGVLTKILIKTRRNQIYTFMTCFFLILGVDYLTLSSLNKAGCSVYRQDLGLQALYIYVDKVSDRYIIDYIYPFGKSTIIGTYTQSGEVVKLDKNLTDFFGLRLSNTAQMQFDLSKIEVVKK</sequence>
<feature type="transmembrane region" description="Helical" evidence="1">
    <location>
        <begin position="74"/>
        <end position="93"/>
    </location>
</feature>
<keyword evidence="1" id="KW-1133">Transmembrane helix</keyword>
<name>A0A315YNV9_SEDFL</name>
<evidence type="ECO:0000256" key="1">
    <source>
        <dbReference type="SAM" id="Phobius"/>
    </source>
</evidence>
<keyword evidence="3" id="KW-1185">Reference proteome</keyword>
<protein>
    <submittedName>
        <fullName evidence="2">Uncharacterized protein</fullName>
    </submittedName>
</protein>
<accession>A0A315YNV9</accession>